<dbReference type="GO" id="GO:0042806">
    <property type="term" value="F:fucose binding"/>
    <property type="evidence" value="ECO:0007669"/>
    <property type="project" value="TreeGrafter"/>
</dbReference>
<dbReference type="SUPFAM" id="SSF102546">
    <property type="entry name" value="RbsD-like"/>
    <property type="match status" value="1"/>
</dbReference>
<keyword evidence="2" id="KW-0413">Isomerase</keyword>
<dbReference type="InterPro" id="IPR023750">
    <property type="entry name" value="RbsD-like_sf"/>
</dbReference>
<dbReference type="GO" id="GO:0036373">
    <property type="term" value="F:L-fucose mutarotase activity"/>
    <property type="evidence" value="ECO:0007669"/>
    <property type="project" value="UniProtKB-EC"/>
</dbReference>
<dbReference type="InterPro" id="IPR007721">
    <property type="entry name" value="RbsD_FucU"/>
</dbReference>
<dbReference type="PANTHER" id="PTHR31690:SF4">
    <property type="entry name" value="FUCOSE MUTAROTASE"/>
    <property type="match status" value="1"/>
</dbReference>
<dbReference type="GO" id="GO:0006004">
    <property type="term" value="P:fucose metabolic process"/>
    <property type="evidence" value="ECO:0007669"/>
    <property type="project" value="TreeGrafter"/>
</dbReference>
<evidence type="ECO:0000256" key="3">
    <source>
        <dbReference type="ARBA" id="ARBA00036324"/>
    </source>
</evidence>
<reference evidence="4 5" key="1">
    <citation type="submission" date="2019-02" db="EMBL/GenBank/DDBJ databases">
        <title>Deep-cultivation of Planctomycetes and their phenomic and genomic characterization uncovers novel biology.</title>
        <authorList>
            <person name="Wiegand S."/>
            <person name="Jogler M."/>
            <person name="Boedeker C."/>
            <person name="Pinto D."/>
            <person name="Vollmers J."/>
            <person name="Rivas-Marin E."/>
            <person name="Kohn T."/>
            <person name="Peeters S.H."/>
            <person name="Heuer A."/>
            <person name="Rast P."/>
            <person name="Oberbeckmann S."/>
            <person name="Bunk B."/>
            <person name="Jeske O."/>
            <person name="Meyerdierks A."/>
            <person name="Storesund J.E."/>
            <person name="Kallscheuer N."/>
            <person name="Luecker S."/>
            <person name="Lage O.M."/>
            <person name="Pohl T."/>
            <person name="Merkel B.J."/>
            <person name="Hornburger P."/>
            <person name="Mueller R.-W."/>
            <person name="Bruemmer F."/>
            <person name="Labrenz M."/>
            <person name="Spormann A.M."/>
            <person name="Op Den Camp H."/>
            <person name="Overmann J."/>
            <person name="Amann R."/>
            <person name="Jetten M.S.M."/>
            <person name="Mascher T."/>
            <person name="Medema M.H."/>
            <person name="Devos D.P."/>
            <person name="Kaster A.-K."/>
            <person name="Ovreas L."/>
            <person name="Rohde M."/>
            <person name="Galperin M.Y."/>
            <person name="Jogler C."/>
        </authorList>
    </citation>
    <scope>NUCLEOTIDE SEQUENCE [LARGE SCALE GENOMIC DNA]</scope>
    <source>
        <strain evidence="4 5">Pla22</strain>
    </source>
</reference>
<evidence type="ECO:0000313" key="5">
    <source>
        <dbReference type="Proteomes" id="UP000316598"/>
    </source>
</evidence>
<comment type="catalytic activity">
    <reaction evidence="3">
        <text>alpha-L-fucose = beta-L-fucose</text>
        <dbReference type="Rhea" id="RHEA:25580"/>
        <dbReference type="ChEBI" id="CHEBI:42548"/>
        <dbReference type="ChEBI" id="CHEBI:42589"/>
        <dbReference type="EC" id="5.1.3.29"/>
    </reaction>
</comment>
<dbReference type="Proteomes" id="UP000316598">
    <property type="component" value="Unassembled WGS sequence"/>
</dbReference>
<organism evidence="4 5">
    <name type="scientific">Rubripirellula amarantea</name>
    <dbReference type="NCBI Taxonomy" id="2527999"/>
    <lineage>
        <taxon>Bacteria</taxon>
        <taxon>Pseudomonadati</taxon>
        <taxon>Planctomycetota</taxon>
        <taxon>Planctomycetia</taxon>
        <taxon>Pirellulales</taxon>
        <taxon>Pirellulaceae</taxon>
        <taxon>Rubripirellula</taxon>
    </lineage>
</organism>
<dbReference type="EMBL" id="SJPI01000001">
    <property type="protein sequence ID" value="TWT54329.1"/>
    <property type="molecule type" value="Genomic_DNA"/>
</dbReference>
<evidence type="ECO:0000256" key="1">
    <source>
        <dbReference type="ARBA" id="ARBA00000223"/>
    </source>
</evidence>
<dbReference type="AlphaFoldDB" id="A0A5C5WVN4"/>
<name>A0A5C5WVN4_9BACT</name>
<dbReference type="InterPro" id="IPR050443">
    <property type="entry name" value="RbsD/FucU_mutarotase"/>
</dbReference>
<sequence>MHTVTDPKRSSNQCGISYFDRFCLLCPQPIKRMLRHKLIHPQINAILGGAGHHSTVLIADGNYPAATKRGPLSTLVSLNLMPGVPTCDQVLEALLSAIPVEEIRTMETETDGPYALDGDPPVWDDYRKTIKASGIDVELQPTDKWKFYEAVSTNDHVLTIQTADQQRYANILLTIGVRMD</sequence>
<protein>
    <submittedName>
        <fullName evidence="4">D-ribose pyranase</fullName>
    </submittedName>
</protein>
<proteinExistence type="predicted"/>
<comment type="catalytic activity">
    <reaction evidence="1">
        <text>beta-D-ribopyranose = beta-D-ribofuranose</text>
        <dbReference type="Rhea" id="RHEA:25432"/>
        <dbReference type="ChEBI" id="CHEBI:27476"/>
        <dbReference type="ChEBI" id="CHEBI:47002"/>
        <dbReference type="EC" id="5.4.99.62"/>
    </reaction>
</comment>
<dbReference type="GO" id="GO:0062193">
    <property type="term" value="F:D-ribose pyranase activity"/>
    <property type="evidence" value="ECO:0007669"/>
    <property type="project" value="UniProtKB-EC"/>
</dbReference>
<accession>A0A5C5WVN4</accession>
<comment type="caution">
    <text evidence="4">The sequence shown here is derived from an EMBL/GenBank/DDBJ whole genome shotgun (WGS) entry which is preliminary data.</text>
</comment>
<dbReference type="Gene3D" id="3.40.1650.10">
    <property type="entry name" value="RbsD-like domain"/>
    <property type="match status" value="1"/>
</dbReference>
<dbReference type="Pfam" id="PF05025">
    <property type="entry name" value="RbsD_FucU"/>
    <property type="match status" value="1"/>
</dbReference>
<gene>
    <name evidence="4" type="ORF">Pla22_19750</name>
</gene>
<evidence type="ECO:0000256" key="2">
    <source>
        <dbReference type="ARBA" id="ARBA00023235"/>
    </source>
</evidence>
<dbReference type="PANTHER" id="PTHR31690">
    <property type="entry name" value="FUCOSE MUTAROTASE"/>
    <property type="match status" value="1"/>
</dbReference>
<keyword evidence="5" id="KW-1185">Reference proteome</keyword>
<evidence type="ECO:0000313" key="4">
    <source>
        <dbReference type="EMBL" id="TWT54329.1"/>
    </source>
</evidence>